<dbReference type="InterPro" id="IPR037217">
    <property type="entry name" value="Trp/Indoleamine_2_3_dOase-like"/>
</dbReference>
<keyword evidence="2 4" id="KW-0479">Metal-binding</keyword>
<dbReference type="InParanoid" id="A0A286UW15"/>
<sequence>MDYFHSVLTPPELLRMGTSALGDIFQKLRTLSLEPPKANSEFDIDRDTGFIPSQPLERLPTAFDFWERALSEAPDVLSLGEDTSEEAEAKREGSELWRRRIREGPVLSTAIIEGDMRKLQRAHHVLAFLMHFYVHSAPPASGAFVIPKSIAIPLVSVSRLLGIAPVVTYADTVLWNVVRINPSLPMTLDNLEFEHLFSGTDDEAEFYRASAGVELRGVELLNIIEGFHSLPSVTDEASIWKISRDLQRVASLVDELNDIVQSVRAGCDPHTFYWQIRPWFRGADAEGTSSPGWIFEGVLDADRLDLSGPSGGQSSLVHALDVWLDIDHKLSQKRYPAPSEDNKKADHGFMQRMRRYMPGPHQDYLVYLENASRQLREVARQTPALRTPYNAAVKALKKFRDCHIRVACLYVVTMSKTARYACPVMAAMARQEKTLESSSGPVRGTGGNELAALLKAGRDATRRAEL</sequence>
<evidence type="ECO:0000313" key="6">
    <source>
        <dbReference type="Proteomes" id="UP000217199"/>
    </source>
</evidence>
<proteinExistence type="inferred from homology"/>
<protein>
    <submittedName>
        <fullName evidence="5">Indoleamine 2,3-dioxygenase</fullName>
    </submittedName>
</protein>
<dbReference type="EMBL" id="NBII01000001">
    <property type="protein sequence ID" value="PAV23800.1"/>
    <property type="molecule type" value="Genomic_DNA"/>
</dbReference>
<evidence type="ECO:0000313" key="5">
    <source>
        <dbReference type="EMBL" id="PAV23800.1"/>
    </source>
</evidence>
<dbReference type="GO" id="GO:0005737">
    <property type="term" value="C:cytoplasm"/>
    <property type="evidence" value="ECO:0007669"/>
    <property type="project" value="TreeGrafter"/>
</dbReference>
<comment type="similarity">
    <text evidence="1">Belongs to the indoleamine 2,3-dioxygenase family.</text>
</comment>
<keyword evidence="6" id="KW-1185">Reference proteome</keyword>
<dbReference type="Proteomes" id="UP000217199">
    <property type="component" value="Unassembled WGS sequence"/>
</dbReference>
<keyword evidence="3 4" id="KW-0408">Iron</keyword>
<dbReference type="GO" id="GO:0046872">
    <property type="term" value="F:metal ion binding"/>
    <property type="evidence" value="ECO:0007669"/>
    <property type="project" value="UniProtKB-KW"/>
</dbReference>
<evidence type="ECO:0000256" key="3">
    <source>
        <dbReference type="ARBA" id="ARBA00023004"/>
    </source>
</evidence>
<evidence type="ECO:0000256" key="2">
    <source>
        <dbReference type="ARBA" id="ARBA00022723"/>
    </source>
</evidence>
<dbReference type="Gene3D" id="1.20.58.480">
    <property type="match status" value="1"/>
</dbReference>
<dbReference type="AlphaFoldDB" id="A0A286UW15"/>
<gene>
    <name evidence="5" type="ORF">PNOK_0086800</name>
</gene>
<dbReference type="InterPro" id="IPR000898">
    <property type="entry name" value="Indolamine_dOase"/>
</dbReference>
<evidence type="ECO:0000256" key="1">
    <source>
        <dbReference type="ARBA" id="ARBA00007119"/>
    </source>
</evidence>
<evidence type="ECO:0000256" key="4">
    <source>
        <dbReference type="PIRSR" id="PIRSR600898-1"/>
    </source>
</evidence>
<dbReference type="GO" id="GO:0033754">
    <property type="term" value="F:indoleamine 2,3-dioxygenase activity"/>
    <property type="evidence" value="ECO:0007669"/>
    <property type="project" value="TreeGrafter"/>
</dbReference>
<reference evidence="5 6" key="1">
    <citation type="journal article" date="2017" name="Mol. Ecol.">
        <title>Comparative and population genomic landscape of Phellinus noxius: A hypervariable fungus causing root rot in trees.</title>
        <authorList>
            <person name="Chung C.L."/>
            <person name="Lee T.J."/>
            <person name="Akiba M."/>
            <person name="Lee H.H."/>
            <person name="Kuo T.H."/>
            <person name="Liu D."/>
            <person name="Ke H.M."/>
            <person name="Yokoi T."/>
            <person name="Roa M.B."/>
            <person name="Lu M.J."/>
            <person name="Chang Y.Y."/>
            <person name="Ann P.J."/>
            <person name="Tsai J.N."/>
            <person name="Chen C.Y."/>
            <person name="Tzean S.S."/>
            <person name="Ota Y."/>
            <person name="Hattori T."/>
            <person name="Sahashi N."/>
            <person name="Liou R.F."/>
            <person name="Kikuchi T."/>
            <person name="Tsai I.J."/>
        </authorList>
    </citation>
    <scope>NUCLEOTIDE SEQUENCE [LARGE SCALE GENOMIC DNA]</scope>
    <source>
        <strain evidence="5 6">FFPRI411160</strain>
    </source>
</reference>
<comment type="caution">
    <text evidence="5">The sequence shown here is derived from an EMBL/GenBank/DDBJ whole genome shotgun (WGS) entry which is preliminary data.</text>
</comment>
<accession>A0A286UW15</accession>
<dbReference type="OrthoDB" id="540174at2759"/>
<dbReference type="SUPFAM" id="SSF140959">
    <property type="entry name" value="Indolic compounds 2,3-dioxygenase-like"/>
    <property type="match status" value="1"/>
</dbReference>
<dbReference type="PANTHER" id="PTHR28657:SF5">
    <property type="entry name" value="INDOLEAMINE 2,3-DIOXYGENASE"/>
    <property type="match status" value="1"/>
</dbReference>
<dbReference type="PANTHER" id="PTHR28657">
    <property type="entry name" value="INDOLEAMINE 2,3-DIOXYGENASE"/>
    <property type="match status" value="1"/>
</dbReference>
<keyword evidence="4" id="KW-0349">Heme</keyword>
<organism evidence="5 6">
    <name type="scientific">Pyrrhoderma noxium</name>
    <dbReference type="NCBI Taxonomy" id="2282107"/>
    <lineage>
        <taxon>Eukaryota</taxon>
        <taxon>Fungi</taxon>
        <taxon>Dikarya</taxon>
        <taxon>Basidiomycota</taxon>
        <taxon>Agaricomycotina</taxon>
        <taxon>Agaricomycetes</taxon>
        <taxon>Hymenochaetales</taxon>
        <taxon>Hymenochaetaceae</taxon>
        <taxon>Pyrrhoderma</taxon>
    </lineage>
</organism>
<dbReference type="GO" id="GO:0034354">
    <property type="term" value="P:'de novo' NAD+ biosynthetic process from L-tryptophan"/>
    <property type="evidence" value="ECO:0007669"/>
    <property type="project" value="TreeGrafter"/>
</dbReference>
<dbReference type="GO" id="GO:0019441">
    <property type="term" value="P:L-tryptophan catabolic process to kynurenine"/>
    <property type="evidence" value="ECO:0007669"/>
    <property type="project" value="InterPro"/>
</dbReference>
<dbReference type="Pfam" id="PF01231">
    <property type="entry name" value="IDO"/>
    <property type="match status" value="1"/>
</dbReference>
<dbReference type="STRING" id="2282107.A0A286UW15"/>
<feature type="binding site" description="proximal binding residue" evidence="4">
    <location>
        <position position="403"/>
    </location>
    <ligand>
        <name>heme b</name>
        <dbReference type="ChEBI" id="CHEBI:60344"/>
    </ligand>
    <ligandPart>
        <name>Fe</name>
        <dbReference type="ChEBI" id="CHEBI:18248"/>
    </ligandPart>
</feature>
<dbReference type="GO" id="GO:0020037">
    <property type="term" value="F:heme binding"/>
    <property type="evidence" value="ECO:0007669"/>
    <property type="project" value="InterPro"/>
</dbReference>
<name>A0A286UW15_9AGAM</name>